<name>C8NDJ2_CARH6</name>
<gene>
    <name evidence="2" type="ORF">HMPREF0198_2570</name>
</gene>
<dbReference type="Gene3D" id="3.10.450.50">
    <property type="match status" value="1"/>
</dbReference>
<proteinExistence type="predicted"/>
<dbReference type="HOGENOM" id="CLU_100997_10_0_6"/>
<comment type="caution">
    <text evidence="2">The sequence shown here is derived from an EMBL/GenBank/DDBJ whole genome shotgun (WGS) entry which is preliminary data.</text>
</comment>
<protein>
    <recommendedName>
        <fullName evidence="1">SnoaL-like domain-containing protein</fullName>
    </recommendedName>
</protein>
<reference evidence="2 3" key="1">
    <citation type="submission" date="2009-08" db="EMBL/GenBank/DDBJ databases">
        <authorList>
            <person name="Qin X."/>
            <person name="Bachman B."/>
            <person name="Battles P."/>
            <person name="Bell A."/>
            <person name="Bess C."/>
            <person name="Bickham C."/>
            <person name="Chaboub L."/>
            <person name="Chen D."/>
            <person name="Coyle M."/>
            <person name="Deiros D.R."/>
            <person name="Dinh H."/>
            <person name="Forbes L."/>
            <person name="Fowler G."/>
            <person name="Francisco L."/>
            <person name="Fu Q."/>
            <person name="Gubbala S."/>
            <person name="Hale W."/>
            <person name="Han Y."/>
            <person name="Hemphill L."/>
            <person name="Highlander S.K."/>
            <person name="Hirani K."/>
            <person name="Hogues M."/>
            <person name="Jackson L."/>
            <person name="Jakkamsetti A."/>
            <person name="Javaid M."/>
            <person name="Jiang H."/>
            <person name="Korchina V."/>
            <person name="Kovar C."/>
            <person name="Lara F."/>
            <person name="Lee S."/>
            <person name="Mata R."/>
            <person name="Mathew T."/>
            <person name="Moen C."/>
            <person name="Morales K."/>
            <person name="Munidasa M."/>
            <person name="Nazareth L."/>
            <person name="Ngo R."/>
            <person name="Nguyen L."/>
            <person name="Okwuonu G."/>
            <person name="Ongeri F."/>
            <person name="Patil S."/>
            <person name="Petrosino J."/>
            <person name="Pham C."/>
            <person name="Pham P."/>
            <person name="Pu L.-L."/>
            <person name="Puazo M."/>
            <person name="Raj R."/>
            <person name="Reid J."/>
            <person name="Rouhana J."/>
            <person name="Saada N."/>
            <person name="Shang Y."/>
            <person name="Simmons D."/>
            <person name="Thornton R."/>
            <person name="Warren J."/>
            <person name="Weissenberger G."/>
            <person name="Zhang J."/>
            <person name="Zhang L."/>
            <person name="Zhou C."/>
            <person name="Zhu D."/>
            <person name="Muzny D."/>
            <person name="Worley K."/>
            <person name="Gibbs R."/>
        </authorList>
    </citation>
    <scope>NUCLEOTIDE SEQUENCE [LARGE SCALE GENOMIC DNA]</scope>
    <source>
        <strain evidence="3">ATCC 15826 / DSM 8339 / NCTC 10426 / 6573</strain>
    </source>
</reference>
<evidence type="ECO:0000259" key="1">
    <source>
        <dbReference type="Pfam" id="PF12680"/>
    </source>
</evidence>
<dbReference type="Proteomes" id="UP000004870">
    <property type="component" value="Unassembled WGS sequence"/>
</dbReference>
<feature type="domain" description="SnoaL-like" evidence="1">
    <location>
        <begin position="12"/>
        <end position="116"/>
    </location>
</feature>
<dbReference type="EMBL" id="ACKY01000139">
    <property type="protein sequence ID" value="EEV87313.1"/>
    <property type="molecule type" value="Genomic_DNA"/>
</dbReference>
<accession>C8NDJ2</accession>
<keyword evidence="3" id="KW-1185">Reference proteome</keyword>
<evidence type="ECO:0000313" key="2">
    <source>
        <dbReference type="EMBL" id="EEV87313.1"/>
    </source>
</evidence>
<dbReference type="Pfam" id="PF12680">
    <property type="entry name" value="SnoaL_2"/>
    <property type="match status" value="1"/>
</dbReference>
<dbReference type="InterPro" id="IPR032710">
    <property type="entry name" value="NTF2-like_dom_sf"/>
</dbReference>
<evidence type="ECO:0000313" key="3">
    <source>
        <dbReference type="Proteomes" id="UP000004870"/>
    </source>
</evidence>
<sequence>MRMFMTDAQRIYGAWTQMWNGNLDIADDILSPDFKAHLTADSTQPPAPVMDIASAKAWISTIRAKADSLHYEIVLGPFQDGAVISAYWRVTATIGEKSAVKVGADFLKIRDGKITDCWTMNNNAPQ</sequence>
<organism evidence="2 3">
    <name type="scientific">Cardiobacterium hominis (strain ATCC 15826 / DSM 8339 / NCTC 10426 / 6573)</name>
    <dbReference type="NCBI Taxonomy" id="638300"/>
    <lineage>
        <taxon>Bacteria</taxon>
        <taxon>Pseudomonadati</taxon>
        <taxon>Pseudomonadota</taxon>
        <taxon>Gammaproteobacteria</taxon>
        <taxon>Cardiobacteriales</taxon>
        <taxon>Cardiobacteriaceae</taxon>
        <taxon>Cardiobacterium</taxon>
    </lineage>
</organism>
<dbReference type="SUPFAM" id="SSF54427">
    <property type="entry name" value="NTF2-like"/>
    <property type="match status" value="1"/>
</dbReference>
<dbReference type="AlphaFoldDB" id="C8NDJ2"/>
<dbReference type="InterPro" id="IPR037401">
    <property type="entry name" value="SnoaL-like"/>
</dbReference>